<evidence type="ECO:0000256" key="3">
    <source>
        <dbReference type="ARBA" id="ARBA00023125"/>
    </source>
</evidence>
<accession>A0A251Y5H6</accession>
<dbReference type="InterPro" id="IPR010994">
    <property type="entry name" value="RuvA_2-like"/>
</dbReference>
<dbReference type="Pfam" id="PF14520">
    <property type="entry name" value="HHH_5"/>
    <property type="match status" value="1"/>
</dbReference>
<dbReference type="Pfam" id="PF07499">
    <property type="entry name" value="RuvA_C"/>
    <property type="match status" value="1"/>
</dbReference>
<keyword evidence="4 6" id="KW-0233">DNA recombination</keyword>
<comment type="domain">
    <text evidence="6">Has three domains with a flexible linker between the domains II and III and assumes an 'L' shape. Domain III is highly mobile and contacts RuvB.</text>
</comment>
<dbReference type="GO" id="GO:0006310">
    <property type="term" value="P:DNA recombination"/>
    <property type="evidence" value="ECO:0007669"/>
    <property type="project" value="UniProtKB-UniRule"/>
</dbReference>
<gene>
    <name evidence="6 8" type="primary">ruvA</name>
    <name evidence="8" type="ORF">BFL36_12075</name>
</gene>
<feature type="domain" description="Helix-hairpin-helix DNA-binding motif class 1" evidence="7">
    <location>
        <begin position="107"/>
        <end position="126"/>
    </location>
</feature>
<keyword evidence="8" id="KW-0547">Nucleotide-binding</keyword>
<keyword evidence="5 6" id="KW-0234">DNA repair</keyword>
<dbReference type="Pfam" id="PF01330">
    <property type="entry name" value="RuvA_N"/>
    <property type="match status" value="1"/>
</dbReference>
<dbReference type="Gene3D" id="2.40.50.140">
    <property type="entry name" value="Nucleic acid-binding proteins"/>
    <property type="match status" value="1"/>
</dbReference>
<reference evidence="8 9" key="1">
    <citation type="submission" date="2016-08" db="EMBL/GenBank/DDBJ databases">
        <title>Genome sequence of Clavibacter michiganensis spp strain CFBP8017.</title>
        <authorList>
            <person name="Thapa S.P."/>
            <person name="Coaker G."/>
            <person name="Jacques M.-A."/>
        </authorList>
    </citation>
    <scope>NUCLEOTIDE SEQUENCE [LARGE SCALE GENOMIC DNA]</scope>
    <source>
        <strain evidence="8">CFBP8017</strain>
    </source>
</reference>
<dbReference type="InterPro" id="IPR000085">
    <property type="entry name" value="RuvA"/>
</dbReference>
<dbReference type="GO" id="GO:0009378">
    <property type="term" value="F:four-way junction helicase activity"/>
    <property type="evidence" value="ECO:0007669"/>
    <property type="project" value="InterPro"/>
</dbReference>
<evidence type="ECO:0000259" key="7">
    <source>
        <dbReference type="SMART" id="SM00278"/>
    </source>
</evidence>
<dbReference type="SUPFAM" id="SSF47781">
    <property type="entry name" value="RuvA domain 2-like"/>
    <property type="match status" value="1"/>
</dbReference>
<evidence type="ECO:0000256" key="1">
    <source>
        <dbReference type="ARBA" id="ARBA00022490"/>
    </source>
</evidence>
<comment type="caution">
    <text evidence="8">The sequence shown here is derived from an EMBL/GenBank/DDBJ whole genome shotgun (WGS) entry which is preliminary data.</text>
</comment>
<comment type="similarity">
    <text evidence="6">Belongs to the RuvA family.</text>
</comment>
<dbReference type="Gene3D" id="1.10.8.10">
    <property type="entry name" value="DNA helicase RuvA subunit, C-terminal domain"/>
    <property type="match status" value="1"/>
</dbReference>
<evidence type="ECO:0000256" key="5">
    <source>
        <dbReference type="ARBA" id="ARBA00023204"/>
    </source>
</evidence>
<evidence type="ECO:0000256" key="6">
    <source>
        <dbReference type="HAMAP-Rule" id="MF_00031"/>
    </source>
</evidence>
<evidence type="ECO:0000256" key="4">
    <source>
        <dbReference type="ARBA" id="ARBA00023172"/>
    </source>
</evidence>
<evidence type="ECO:0000313" key="9">
    <source>
        <dbReference type="Proteomes" id="UP000195011"/>
    </source>
</evidence>
<dbReference type="GO" id="GO:0000400">
    <property type="term" value="F:four-way junction DNA binding"/>
    <property type="evidence" value="ECO:0007669"/>
    <property type="project" value="UniProtKB-UniRule"/>
</dbReference>
<dbReference type="Proteomes" id="UP000195011">
    <property type="component" value="Unassembled WGS sequence"/>
</dbReference>
<dbReference type="AlphaFoldDB" id="A0A251Y5H6"/>
<keyword evidence="8" id="KW-0378">Hydrolase</keyword>
<keyword evidence="2 6" id="KW-0227">DNA damage</keyword>
<sequence length="214" mass="21988">MISSLRGTVLSVSGQTLLLEVHGVGYGVQVTPRHALELRHGSEATVLTSLVVREDSLTLFGFPGPDELRAFELLCGVTGVGPKSALAVLEHLDPEAMARAIAVEDDAAFRRVSGIGPKTAKLIVLQLAGKLVVTQPRSRSAASAPSSVTADVLTALVGLGWSERVARTAVDDAVAAAEEQGTAADMPRLLRVALGMLGPQQAPGAAAAGAAVDR</sequence>
<dbReference type="InterPro" id="IPR003583">
    <property type="entry name" value="Hlx-hairpin-Hlx_DNA-bd_motif"/>
</dbReference>
<feature type="region of interest" description="Domain III" evidence="6">
    <location>
        <begin position="151"/>
        <end position="214"/>
    </location>
</feature>
<dbReference type="InterPro" id="IPR013849">
    <property type="entry name" value="DNA_helicase_Holl-junc_RuvA_I"/>
</dbReference>
<dbReference type="SMART" id="SM00278">
    <property type="entry name" value="HhH1"/>
    <property type="match status" value="2"/>
</dbReference>
<name>A0A251Y5H6_9MICO</name>
<dbReference type="SUPFAM" id="SSF50249">
    <property type="entry name" value="Nucleic acid-binding proteins"/>
    <property type="match status" value="1"/>
</dbReference>
<dbReference type="EMBL" id="MDJY01000058">
    <property type="protein sequence ID" value="OUE19525.1"/>
    <property type="molecule type" value="Genomic_DNA"/>
</dbReference>
<comment type="function">
    <text evidence="6">The RuvA-RuvB-RuvC complex processes Holliday junction (HJ) DNA during genetic recombination and DNA repair, while the RuvA-RuvB complex plays an important role in the rescue of blocked DNA replication forks via replication fork reversal (RFR). RuvA specifically binds to HJ cruciform DNA, conferring on it an open structure. The RuvB hexamer acts as an ATP-dependent pump, pulling dsDNA into and through the RuvAB complex. HJ branch migration allows RuvC to scan DNA until it finds its consensus sequence, where it cleaves and resolves the cruciform DNA.</text>
</comment>
<dbReference type="GO" id="GO:0005737">
    <property type="term" value="C:cytoplasm"/>
    <property type="evidence" value="ECO:0007669"/>
    <property type="project" value="UniProtKB-SubCell"/>
</dbReference>
<dbReference type="InterPro" id="IPR036267">
    <property type="entry name" value="RuvA_C_sf"/>
</dbReference>
<dbReference type="HAMAP" id="MF_00031">
    <property type="entry name" value="DNA_HJ_migration_RuvA"/>
    <property type="match status" value="1"/>
</dbReference>
<dbReference type="NCBIfam" id="TIGR00084">
    <property type="entry name" value="ruvA"/>
    <property type="match status" value="1"/>
</dbReference>
<keyword evidence="3 6" id="KW-0238">DNA-binding</keyword>
<comment type="subunit">
    <text evidence="6">Homotetramer. Forms an RuvA(8)-RuvB(12)-Holliday junction (HJ) complex. HJ DNA is sandwiched between 2 RuvA tetramers; dsDNA enters through RuvA and exits via RuvB. An RuvB hexamer assembles on each DNA strand where it exits the tetramer. Each RuvB hexamer is contacted by two RuvA subunits (via domain III) on 2 adjacent RuvB subunits; this complex drives branch migration. In the full resolvosome a probable DNA-RuvA(4)-RuvB(12)-RuvC(2) complex forms which resolves the HJ.</text>
</comment>
<dbReference type="InterPro" id="IPR011114">
    <property type="entry name" value="RuvA_C"/>
</dbReference>
<evidence type="ECO:0000313" key="8">
    <source>
        <dbReference type="EMBL" id="OUE19525.1"/>
    </source>
</evidence>
<comment type="subcellular location">
    <subcellularLocation>
        <location evidence="6">Cytoplasm</location>
    </subcellularLocation>
</comment>
<feature type="domain" description="Helix-hairpin-helix DNA-binding motif class 1" evidence="7">
    <location>
        <begin position="72"/>
        <end position="91"/>
    </location>
</feature>
<evidence type="ECO:0000256" key="2">
    <source>
        <dbReference type="ARBA" id="ARBA00022763"/>
    </source>
</evidence>
<keyword evidence="1 6" id="KW-0963">Cytoplasm</keyword>
<dbReference type="RefSeq" id="WP_086518245.1">
    <property type="nucleotide sequence ID" value="NZ_MDJY01000058.1"/>
</dbReference>
<keyword evidence="8" id="KW-0347">Helicase</keyword>
<proteinExistence type="inferred from homology"/>
<dbReference type="SUPFAM" id="SSF46929">
    <property type="entry name" value="DNA helicase RuvA subunit, C-terminal domain"/>
    <property type="match status" value="1"/>
</dbReference>
<dbReference type="Gene3D" id="1.10.150.20">
    <property type="entry name" value="5' to 3' exonuclease, C-terminal subdomain"/>
    <property type="match status" value="1"/>
</dbReference>
<dbReference type="InterPro" id="IPR012340">
    <property type="entry name" value="NA-bd_OB-fold"/>
</dbReference>
<protein>
    <recommendedName>
        <fullName evidence="6">Holliday junction branch migration complex subunit RuvA</fullName>
    </recommendedName>
</protein>
<dbReference type="GO" id="GO:0009379">
    <property type="term" value="C:Holliday junction helicase complex"/>
    <property type="evidence" value="ECO:0007669"/>
    <property type="project" value="InterPro"/>
</dbReference>
<dbReference type="GO" id="GO:0005524">
    <property type="term" value="F:ATP binding"/>
    <property type="evidence" value="ECO:0007669"/>
    <property type="project" value="InterPro"/>
</dbReference>
<comment type="caution">
    <text evidence="6">Lacks conserved residue(s) required for the propagation of feature annotation.</text>
</comment>
<dbReference type="GO" id="GO:0006281">
    <property type="term" value="P:DNA repair"/>
    <property type="evidence" value="ECO:0007669"/>
    <property type="project" value="UniProtKB-UniRule"/>
</dbReference>
<dbReference type="GO" id="GO:0048476">
    <property type="term" value="C:Holliday junction resolvase complex"/>
    <property type="evidence" value="ECO:0007669"/>
    <property type="project" value="UniProtKB-UniRule"/>
</dbReference>
<organism evidence="8 9">
    <name type="scientific">Clavibacter michiganensis</name>
    <dbReference type="NCBI Taxonomy" id="28447"/>
    <lineage>
        <taxon>Bacteria</taxon>
        <taxon>Bacillati</taxon>
        <taxon>Actinomycetota</taxon>
        <taxon>Actinomycetes</taxon>
        <taxon>Micrococcales</taxon>
        <taxon>Microbacteriaceae</taxon>
        <taxon>Clavibacter</taxon>
    </lineage>
</organism>
<keyword evidence="8" id="KW-0067">ATP-binding</keyword>
<feature type="region of interest" description="Domain II" evidence="6">
    <location>
        <begin position="64"/>
        <end position="141"/>
    </location>
</feature>